<feature type="domain" description="C2H2-type" evidence="2">
    <location>
        <begin position="89"/>
        <end position="109"/>
    </location>
</feature>
<dbReference type="InterPro" id="IPR036236">
    <property type="entry name" value="Znf_C2H2_sf"/>
</dbReference>
<dbReference type="EMBL" id="FN653059">
    <property type="protein sequence ID" value="CBY10589.1"/>
    <property type="molecule type" value="Genomic_DNA"/>
</dbReference>
<feature type="compositionally biased region" description="Low complexity" evidence="1">
    <location>
        <begin position="202"/>
        <end position="221"/>
    </location>
</feature>
<dbReference type="Proteomes" id="UP000001307">
    <property type="component" value="Unassembled WGS sequence"/>
</dbReference>
<reference evidence="3 4" key="1">
    <citation type="journal article" date="2010" name="Science">
        <title>Plasticity of animal genome architecture unmasked by rapid evolution of a pelagic tunicate.</title>
        <authorList>
            <person name="Denoeud F."/>
            <person name="Henriet S."/>
            <person name="Mungpakdee S."/>
            <person name="Aury J.M."/>
            <person name="Da Silva C."/>
            <person name="Brinkmann H."/>
            <person name="Mikhaleva J."/>
            <person name="Olsen L.C."/>
            <person name="Jubin C."/>
            <person name="Canestro C."/>
            <person name="Bouquet J.M."/>
            <person name="Danks G."/>
            <person name="Poulain J."/>
            <person name="Campsteijn C."/>
            <person name="Adamski M."/>
            <person name="Cross I."/>
            <person name="Yadetie F."/>
            <person name="Muffato M."/>
            <person name="Louis A."/>
            <person name="Butcher S."/>
            <person name="Tsagkogeorga G."/>
            <person name="Konrad A."/>
            <person name="Singh S."/>
            <person name="Jensen M.F."/>
            <person name="Cong E.H."/>
            <person name="Eikeseth-Otteraa H."/>
            <person name="Noel B."/>
            <person name="Anthouard V."/>
            <person name="Porcel B.M."/>
            <person name="Kachouri-Lafond R."/>
            <person name="Nishino A."/>
            <person name="Ugolini M."/>
            <person name="Chourrout P."/>
            <person name="Nishida H."/>
            <person name="Aasland R."/>
            <person name="Huzurbazar S."/>
            <person name="Westhof E."/>
            <person name="Delsuc F."/>
            <person name="Lehrach H."/>
            <person name="Reinhardt R."/>
            <person name="Weissenbach J."/>
            <person name="Roy S.W."/>
            <person name="Artiguenave F."/>
            <person name="Postlethwait J.H."/>
            <person name="Manak J.R."/>
            <person name="Thompson E.M."/>
            <person name="Jaillon O."/>
            <person name="Du Pasquier L."/>
            <person name="Boudinot P."/>
            <person name="Liberles D.A."/>
            <person name="Volff J.N."/>
            <person name="Philippe H."/>
            <person name="Lenhard B."/>
            <person name="Roest Crollius H."/>
            <person name="Wincker P."/>
            <person name="Chourrout D."/>
        </authorList>
    </citation>
    <scope>NUCLEOTIDE SEQUENCE [LARGE SCALE GENOMIC DNA]</scope>
</reference>
<feature type="compositionally biased region" description="Basic and acidic residues" evidence="1">
    <location>
        <begin position="123"/>
        <end position="141"/>
    </location>
</feature>
<evidence type="ECO:0000313" key="3">
    <source>
        <dbReference type="EMBL" id="CBY10589.1"/>
    </source>
</evidence>
<proteinExistence type="predicted"/>
<accession>E4XJE6</accession>
<evidence type="ECO:0000256" key="1">
    <source>
        <dbReference type="SAM" id="MobiDB-lite"/>
    </source>
</evidence>
<dbReference type="AlphaFoldDB" id="E4XJE6"/>
<dbReference type="OrthoDB" id="10353688at2759"/>
<feature type="region of interest" description="Disordered" evidence="1">
    <location>
        <begin position="123"/>
        <end position="143"/>
    </location>
</feature>
<feature type="region of interest" description="Disordered" evidence="1">
    <location>
        <begin position="200"/>
        <end position="221"/>
    </location>
</feature>
<name>E4XJE6_OIKDI</name>
<organism evidence="3 4">
    <name type="scientific">Oikopleura dioica</name>
    <name type="common">Tunicate</name>
    <dbReference type="NCBI Taxonomy" id="34765"/>
    <lineage>
        <taxon>Eukaryota</taxon>
        <taxon>Metazoa</taxon>
        <taxon>Chordata</taxon>
        <taxon>Tunicata</taxon>
        <taxon>Appendicularia</taxon>
        <taxon>Copelata</taxon>
        <taxon>Oikopleuridae</taxon>
        <taxon>Oikopleura</taxon>
    </lineage>
</organism>
<dbReference type="InterPro" id="IPR013087">
    <property type="entry name" value="Znf_C2H2_type"/>
</dbReference>
<dbReference type="PROSITE" id="PS00028">
    <property type="entry name" value="ZINC_FINGER_C2H2_1"/>
    <property type="match status" value="1"/>
</dbReference>
<dbReference type="InParanoid" id="E4XJE6"/>
<dbReference type="SUPFAM" id="SSF57667">
    <property type="entry name" value="beta-beta-alpha zinc fingers"/>
    <property type="match status" value="1"/>
</dbReference>
<sequence>MTADGRLPSLTISLASNSNNDRTSNKVRKKQLQVKSKRRRTTSFFSNWQQYTEEEKNSFCRLNNRSFSEFKKARDSAAKHSHNKKRHQCPFCEKSYQQLVTFRRHLVGHFNCTESNRPCYQHSKEQKDRVAEPEQNDKQKENQQNIRIIKRTRYTSLRNGEFCCLFCHTCFPNTAINDIEHHLAKHSRLENITKELEAVIRTKTSPPTSTTSSISTSPTSG</sequence>
<feature type="region of interest" description="Disordered" evidence="1">
    <location>
        <begin position="1"/>
        <end position="31"/>
    </location>
</feature>
<evidence type="ECO:0000259" key="2">
    <source>
        <dbReference type="PROSITE" id="PS00028"/>
    </source>
</evidence>
<evidence type="ECO:0000313" key="4">
    <source>
        <dbReference type="Proteomes" id="UP000001307"/>
    </source>
</evidence>
<gene>
    <name evidence="3" type="ORF">GSOID_T00012737001</name>
</gene>
<protein>
    <recommendedName>
        <fullName evidence="2">C2H2-type domain-containing protein</fullName>
    </recommendedName>
</protein>
<keyword evidence="4" id="KW-1185">Reference proteome</keyword>
<feature type="compositionally biased region" description="Polar residues" evidence="1">
    <location>
        <begin position="10"/>
        <end position="22"/>
    </location>
</feature>